<dbReference type="PROSITE" id="PS51257">
    <property type="entry name" value="PROKAR_LIPOPROTEIN"/>
    <property type="match status" value="1"/>
</dbReference>
<feature type="region of interest" description="Disordered" evidence="1">
    <location>
        <begin position="21"/>
        <end position="53"/>
    </location>
</feature>
<evidence type="ECO:0000313" key="3">
    <source>
        <dbReference type="EMBL" id="AKT43825.1"/>
    </source>
</evidence>
<accession>A0A0K1ESB6</accession>
<sequence>MRQRDFRLSLAAILAGTTACSASAPPSGQPAHTVTVALPEPGTDEGAAPGEATPTAHQTIQSLGPLYIGQAVEEVRSLLGREASLVQHDEERDRWRSSGYDPERELVFALGFDEVLVYENPAPGLPPIWKVYVHEGQVRMLKASVLLHAMTGLETIGFPPSCFLTRPGHGVIQTFGQPDVLVRDHGERQQTFHYLGRGLSVIVDKGSIQVFDIFGALPVAKREQVRRQITPAQP</sequence>
<organism evidence="3 4">
    <name type="scientific">Chondromyces crocatus</name>
    <dbReference type="NCBI Taxonomy" id="52"/>
    <lineage>
        <taxon>Bacteria</taxon>
        <taxon>Pseudomonadati</taxon>
        <taxon>Myxococcota</taxon>
        <taxon>Polyangia</taxon>
        <taxon>Polyangiales</taxon>
        <taxon>Polyangiaceae</taxon>
        <taxon>Chondromyces</taxon>
    </lineage>
</organism>
<dbReference type="OrthoDB" id="9828605at2"/>
<dbReference type="Proteomes" id="UP000067626">
    <property type="component" value="Chromosome"/>
</dbReference>
<feature type="signal peptide" evidence="2">
    <location>
        <begin position="1"/>
        <end position="24"/>
    </location>
</feature>
<name>A0A0K1ESB6_CHOCO</name>
<evidence type="ECO:0000256" key="1">
    <source>
        <dbReference type="SAM" id="MobiDB-lite"/>
    </source>
</evidence>
<dbReference type="AlphaFoldDB" id="A0A0K1ESB6"/>
<keyword evidence="4" id="KW-1185">Reference proteome</keyword>
<feature type="chain" id="PRO_5005459920" description="Secreted protein" evidence="2">
    <location>
        <begin position="25"/>
        <end position="234"/>
    </location>
</feature>
<evidence type="ECO:0000313" key="4">
    <source>
        <dbReference type="Proteomes" id="UP000067626"/>
    </source>
</evidence>
<keyword evidence="2" id="KW-0732">Signal</keyword>
<proteinExistence type="predicted"/>
<dbReference type="KEGG" id="ccro:CMC5_080620"/>
<protein>
    <recommendedName>
        <fullName evidence="5">Secreted protein</fullName>
    </recommendedName>
</protein>
<dbReference type="EMBL" id="CP012159">
    <property type="protein sequence ID" value="AKT43825.1"/>
    <property type="molecule type" value="Genomic_DNA"/>
</dbReference>
<dbReference type="RefSeq" id="WP_050435242.1">
    <property type="nucleotide sequence ID" value="NZ_CP012159.1"/>
</dbReference>
<evidence type="ECO:0008006" key="5">
    <source>
        <dbReference type="Google" id="ProtNLM"/>
    </source>
</evidence>
<feature type="compositionally biased region" description="Polar residues" evidence="1">
    <location>
        <begin position="21"/>
        <end position="32"/>
    </location>
</feature>
<reference evidence="3 4" key="1">
    <citation type="submission" date="2015-07" db="EMBL/GenBank/DDBJ databases">
        <title>Genome analysis of myxobacterium Chondromyces crocatus Cm c5 reveals a high potential for natural compound synthesis and the genetic basis for the loss of fruiting body formation.</title>
        <authorList>
            <person name="Zaburannyi N."/>
            <person name="Bunk B."/>
            <person name="Maier J."/>
            <person name="Overmann J."/>
            <person name="Mueller R."/>
        </authorList>
    </citation>
    <scope>NUCLEOTIDE SEQUENCE [LARGE SCALE GENOMIC DNA]</scope>
    <source>
        <strain evidence="3 4">Cm c5</strain>
    </source>
</reference>
<evidence type="ECO:0000256" key="2">
    <source>
        <dbReference type="SAM" id="SignalP"/>
    </source>
</evidence>
<gene>
    <name evidence="3" type="ORF">CMC5_080620</name>
</gene>